<dbReference type="GO" id="GO:0006629">
    <property type="term" value="P:lipid metabolic process"/>
    <property type="evidence" value="ECO:0007669"/>
    <property type="project" value="UniProtKB-KW"/>
</dbReference>
<evidence type="ECO:0000313" key="10">
    <source>
        <dbReference type="Proteomes" id="UP001197093"/>
    </source>
</evidence>
<proteinExistence type="predicted"/>
<comment type="caution">
    <text evidence="9">The sequence shown here is derived from an EMBL/GenBank/DDBJ whole genome shotgun (WGS) entry which is preliminary data.</text>
</comment>
<protein>
    <recommendedName>
        <fullName evidence="11">Seipin</fullName>
    </recommendedName>
</protein>
<dbReference type="AlphaFoldDB" id="A0AAD4ESB5"/>
<accession>A0AAD4ESB5</accession>
<dbReference type="EMBL" id="JAHCVI010000004">
    <property type="protein sequence ID" value="KAG7286634.1"/>
    <property type="molecule type" value="Genomic_DNA"/>
</dbReference>
<evidence type="ECO:0000256" key="1">
    <source>
        <dbReference type="ARBA" id="ARBA00004477"/>
    </source>
</evidence>
<evidence type="ECO:0000256" key="4">
    <source>
        <dbReference type="ARBA" id="ARBA00022989"/>
    </source>
</evidence>
<evidence type="ECO:0000256" key="3">
    <source>
        <dbReference type="ARBA" id="ARBA00022824"/>
    </source>
</evidence>
<evidence type="ECO:0000256" key="6">
    <source>
        <dbReference type="ARBA" id="ARBA00023136"/>
    </source>
</evidence>
<dbReference type="PANTHER" id="PTHR21212">
    <property type="entry name" value="BERNARDINELLI-SEIP CONGENITAL LIPODYSTROPHY 2 HOMOLOG BSCL2 PROTEIN"/>
    <property type="match status" value="1"/>
</dbReference>
<dbReference type="Proteomes" id="UP001197093">
    <property type="component" value="Unassembled WGS sequence"/>
</dbReference>
<keyword evidence="3" id="KW-0256">Endoplasmic reticulum</keyword>
<evidence type="ECO:0000313" key="9">
    <source>
        <dbReference type="EMBL" id="KAG7286634.1"/>
    </source>
</evidence>
<dbReference type="PANTHER" id="PTHR21212:SF0">
    <property type="entry name" value="SEIPIN"/>
    <property type="match status" value="1"/>
</dbReference>
<dbReference type="InterPro" id="IPR009617">
    <property type="entry name" value="Seipin"/>
</dbReference>
<keyword evidence="4 8" id="KW-1133">Transmembrane helix</keyword>
<feature type="transmembrane region" description="Helical" evidence="8">
    <location>
        <begin position="48"/>
        <end position="73"/>
    </location>
</feature>
<feature type="region of interest" description="Disordered" evidence="7">
    <location>
        <begin position="278"/>
        <end position="361"/>
    </location>
</feature>
<dbReference type="GO" id="GO:0140042">
    <property type="term" value="P:lipid droplet formation"/>
    <property type="evidence" value="ECO:0007669"/>
    <property type="project" value="UniProtKB-ARBA"/>
</dbReference>
<evidence type="ECO:0000256" key="2">
    <source>
        <dbReference type="ARBA" id="ARBA00022692"/>
    </source>
</evidence>
<evidence type="ECO:0000256" key="8">
    <source>
        <dbReference type="SAM" id="Phobius"/>
    </source>
</evidence>
<evidence type="ECO:0000256" key="7">
    <source>
        <dbReference type="SAM" id="MobiDB-lite"/>
    </source>
</evidence>
<reference evidence="9" key="1">
    <citation type="submission" date="2023-02" db="EMBL/GenBank/DDBJ databases">
        <authorList>
            <person name="Palmer J.M."/>
        </authorList>
    </citation>
    <scope>NUCLEOTIDE SEQUENCE</scope>
    <source>
        <strain evidence="9">FW57</strain>
    </source>
</reference>
<comment type="subcellular location">
    <subcellularLocation>
        <location evidence="1">Endoplasmic reticulum membrane</location>
        <topology evidence="1">Multi-pass membrane protein</topology>
    </subcellularLocation>
</comment>
<organism evidence="9 10">
    <name type="scientific">Staphylotrichum longicolle</name>
    <dbReference type="NCBI Taxonomy" id="669026"/>
    <lineage>
        <taxon>Eukaryota</taxon>
        <taxon>Fungi</taxon>
        <taxon>Dikarya</taxon>
        <taxon>Ascomycota</taxon>
        <taxon>Pezizomycotina</taxon>
        <taxon>Sordariomycetes</taxon>
        <taxon>Sordariomycetidae</taxon>
        <taxon>Sordariales</taxon>
        <taxon>Chaetomiaceae</taxon>
        <taxon>Staphylotrichum</taxon>
    </lineage>
</organism>
<keyword evidence="5" id="KW-0443">Lipid metabolism</keyword>
<dbReference type="Pfam" id="PF06775">
    <property type="entry name" value="Seipin"/>
    <property type="match status" value="1"/>
</dbReference>
<feature type="transmembrane region" description="Helical" evidence="8">
    <location>
        <begin position="247"/>
        <end position="274"/>
    </location>
</feature>
<gene>
    <name evidence="9" type="ORF">NEMBOFW57_008945</name>
</gene>
<sequence>MSTFESLDQAWQSLQIIVREVTSGGKQVVRGTGRLARDTVSSPRVQKAVIGTTLLAIAGILLYIPAALGYLYFYYKFLPELETTAPVHLQYGVGPNPFGIAPLTGLANRQAYDITVSLTLPRSPPNLDRGNFMIALHLLTTPPGQTTAAAPARVLFLPLNLLLFSTTTTTHRSAISTVRLTVPMAEDLVLVPQYHADATTTTATRLPESLLLEVQAGQDIQVYDARVTLVARLKGLRGFMYRWRATAFVLFTGGFWVVEMGTLVGVVVGVLVVLGGKGVSSSSTSPPSGFDEGVVKKEEEEEEEEQGQLAKVPVFEAEESDEADDEAEEGGGVKDVGTGTSFSGHMSREGVRRRSGAGHGQ</sequence>
<feature type="compositionally biased region" description="Acidic residues" evidence="7">
    <location>
        <begin position="316"/>
        <end position="329"/>
    </location>
</feature>
<feature type="compositionally biased region" description="Low complexity" evidence="7">
    <location>
        <begin position="278"/>
        <end position="289"/>
    </location>
</feature>
<name>A0AAD4ESB5_9PEZI</name>
<dbReference type="CDD" id="cd23995">
    <property type="entry name" value="Seipin_BSCL2_like"/>
    <property type="match status" value="1"/>
</dbReference>
<keyword evidence="10" id="KW-1185">Reference proteome</keyword>
<evidence type="ECO:0000256" key="5">
    <source>
        <dbReference type="ARBA" id="ARBA00023098"/>
    </source>
</evidence>
<evidence type="ECO:0008006" key="11">
    <source>
        <dbReference type="Google" id="ProtNLM"/>
    </source>
</evidence>
<keyword evidence="2 8" id="KW-0812">Transmembrane</keyword>
<dbReference type="GO" id="GO:0005789">
    <property type="term" value="C:endoplasmic reticulum membrane"/>
    <property type="evidence" value="ECO:0007669"/>
    <property type="project" value="UniProtKB-SubCell"/>
</dbReference>
<keyword evidence="6 8" id="KW-0472">Membrane</keyword>